<feature type="non-terminal residue" evidence="2">
    <location>
        <position position="156"/>
    </location>
</feature>
<dbReference type="Gene3D" id="3.40.50.1010">
    <property type="entry name" value="5'-nuclease"/>
    <property type="match status" value="2"/>
</dbReference>
<dbReference type="Pfam" id="PF00867">
    <property type="entry name" value="XPG_I"/>
    <property type="match status" value="1"/>
</dbReference>
<dbReference type="PANTHER" id="PTHR11081">
    <property type="entry name" value="FLAP ENDONUCLEASE FAMILY MEMBER"/>
    <property type="match status" value="1"/>
</dbReference>
<accession>A0A9P4I2P3</accession>
<dbReference type="GO" id="GO:0017108">
    <property type="term" value="F:5'-flap endonuclease activity"/>
    <property type="evidence" value="ECO:0007669"/>
    <property type="project" value="TreeGrafter"/>
</dbReference>
<dbReference type="AlphaFoldDB" id="A0A9P4I2P3"/>
<dbReference type="Proteomes" id="UP000799776">
    <property type="component" value="Unassembled WGS sequence"/>
</dbReference>
<sequence length="156" mass="17801">FEILGDGEIVSLAELSDEYYRRHGRPLRVAVDEAGWRFSNLTDQQVAIIRKKEPAANPIEKAILYRILKLLKLNIHLLFIFDGNRRPWKRGRAAGRIDWKRIRLLKQLLTHLGVPFHTAPAEAEAECASLQQEGVVDAVWSEDSDSLMFGATLLIR</sequence>
<dbReference type="InterPro" id="IPR029060">
    <property type="entry name" value="PIN-like_dom_sf"/>
</dbReference>
<comment type="caution">
    <text evidence="2">The sequence shown here is derived from an EMBL/GenBank/DDBJ whole genome shotgun (WGS) entry which is preliminary data.</text>
</comment>
<keyword evidence="3" id="KW-1185">Reference proteome</keyword>
<feature type="domain" description="XPG-I" evidence="1">
    <location>
        <begin position="110"/>
        <end position="156"/>
    </location>
</feature>
<dbReference type="PRINTS" id="PR00853">
    <property type="entry name" value="XPGRADSUPER"/>
</dbReference>
<reference evidence="2" key="1">
    <citation type="journal article" date="2020" name="Stud. Mycol.">
        <title>101 Dothideomycetes genomes: a test case for predicting lifestyles and emergence of pathogens.</title>
        <authorList>
            <person name="Haridas S."/>
            <person name="Albert R."/>
            <person name="Binder M."/>
            <person name="Bloem J."/>
            <person name="Labutti K."/>
            <person name="Salamov A."/>
            <person name="Andreopoulos B."/>
            <person name="Baker S."/>
            <person name="Barry K."/>
            <person name="Bills G."/>
            <person name="Bluhm B."/>
            <person name="Cannon C."/>
            <person name="Castanera R."/>
            <person name="Culley D."/>
            <person name="Daum C."/>
            <person name="Ezra D."/>
            <person name="Gonzalez J."/>
            <person name="Henrissat B."/>
            <person name="Kuo A."/>
            <person name="Liang C."/>
            <person name="Lipzen A."/>
            <person name="Lutzoni F."/>
            <person name="Magnuson J."/>
            <person name="Mondo S."/>
            <person name="Nolan M."/>
            <person name="Ohm R."/>
            <person name="Pangilinan J."/>
            <person name="Park H.-J."/>
            <person name="Ramirez L."/>
            <person name="Alfaro M."/>
            <person name="Sun H."/>
            <person name="Tritt A."/>
            <person name="Yoshinaga Y."/>
            <person name="Zwiers L.-H."/>
            <person name="Turgeon B."/>
            <person name="Goodwin S."/>
            <person name="Spatafora J."/>
            <person name="Crous P."/>
            <person name="Grigoriev I."/>
        </authorList>
    </citation>
    <scope>NUCLEOTIDE SEQUENCE</scope>
    <source>
        <strain evidence="2">CBS 121410</strain>
    </source>
</reference>
<dbReference type="EMBL" id="ML978711">
    <property type="protein sequence ID" value="KAF2091399.1"/>
    <property type="molecule type" value="Genomic_DNA"/>
</dbReference>
<evidence type="ECO:0000313" key="2">
    <source>
        <dbReference type="EMBL" id="KAF2091399.1"/>
    </source>
</evidence>
<name>A0A9P4I2P3_9PEZI</name>
<gene>
    <name evidence="2" type="ORF">K490DRAFT_7305</name>
</gene>
<proteinExistence type="predicted"/>
<dbReference type="InterPro" id="IPR006086">
    <property type="entry name" value="XPG-I_dom"/>
</dbReference>
<dbReference type="GO" id="GO:0006974">
    <property type="term" value="P:DNA damage response"/>
    <property type="evidence" value="ECO:0007669"/>
    <property type="project" value="UniProtKB-ARBA"/>
</dbReference>
<dbReference type="SUPFAM" id="SSF88723">
    <property type="entry name" value="PIN domain-like"/>
    <property type="match status" value="1"/>
</dbReference>
<dbReference type="InterPro" id="IPR006084">
    <property type="entry name" value="XPG/Rad2"/>
</dbReference>
<dbReference type="OrthoDB" id="2959108at2759"/>
<organism evidence="2 3">
    <name type="scientific">Saccharata proteae CBS 121410</name>
    <dbReference type="NCBI Taxonomy" id="1314787"/>
    <lineage>
        <taxon>Eukaryota</taxon>
        <taxon>Fungi</taxon>
        <taxon>Dikarya</taxon>
        <taxon>Ascomycota</taxon>
        <taxon>Pezizomycotina</taxon>
        <taxon>Dothideomycetes</taxon>
        <taxon>Dothideomycetes incertae sedis</taxon>
        <taxon>Botryosphaeriales</taxon>
        <taxon>Saccharataceae</taxon>
        <taxon>Saccharata</taxon>
    </lineage>
</organism>
<dbReference type="PANTHER" id="PTHR11081:SF62">
    <property type="entry name" value="XPG-I DOMAIN-CONTAINING PROTEIN"/>
    <property type="match status" value="1"/>
</dbReference>
<protein>
    <submittedName>
        <fullName evidence="2">PIN domain-like protein</fullName>
    </submittedName>
</protein>
<dbReference type="SMART" id="SM00484">
    <property type="entry name" value="XPGI"/>
    <property type="match status" value="1"/>
</dbReference>
<dbReference type="CDD" id="cd09870">
    <property type="entry name" value="PIN_YEN1"/>
    <property type="match status" value="1"/>
</dbReference>
<evidence type="ECO:0000259" key="1">
    <source>
        <dbReference type="SMART" id="SM00484"/>
    </source>
</evidence>
<evidence type="ECO:0000313" key="3">
    <source>
        <dbReference type="Proteomes" id="UP000799776"/>
    </source>
</evidence>
<feature type="non-terminal residue" evidence="2">
    <location>
        <position position="1"/>
    </location>
</feature>